<evidence type="ECO:0000313" key="3">
    <source>
        <dbReference type="Proteomes" id="UP000245431"/>
    </source>
</evidence>
<protein>
    <submittedName>
        <fullName evidence="2">Uncharacterized protein</fullName>
    </submittedName>
</protein>
<keyword evidence="2" id="KW-0614">Plasmid</keyword>
<dbReference type="EMBL" id="LT599585">
    <property type="protein sequence ID" value="SBW85415.1"/>
    <property type="molecule type" value="Genomic_DNA"/>
</dbReference>
<geneLocation type="plasmid" evidence="3">
    <name>pve_Plasmid</name>
</geneLocation>
<name>A0A1D3KB04_PSEVE</name>
<evidence type="ECO:0000256" key="1">
    <source>
        <dbReference type="SAM" id="MobiDB-lite"/>
    </source>
</evidence>
<sequence>MADDFIRIVYRREVGGKSKRTSVSIDPLLFEIFSQVRGGIAEARTVLRVWAMEADADRTEANWRIGNSRLVQQRMSVEILEAVKLGIAYRKLSQSKGGKGNSRGAGRATVSVDGGEGSQQMPAVTGHLEVEHD</sequence>
<organism evidence="2 3">
    <name type="scientific">Pseudomonas veronii 1YdBTEX2</name>
    <dbReference type="NCBI Taxonomy" id="1295141"/>
    <lineage>
        <taxon>Bacteria</taxon>
        <taxon>Pseudomonadati</taxon>
        <taxon>Pseudomonadota</taxon>
        <taxon>Gammaproteobacteria</taxon>
        <taxon>Pseudomonadales</taxon>
        <taxon>Pseudomonadaceae</taxon>
        <taxon>Pseudomonas</taxon>
    </lineage>
</organism>
<gene>
    <name evidence="2" type="ORF">PVE_P0378</name>
</gene>
<dbReference type="Proteomes" id="UP000245431">
    <property type="component" value="Plasmid PVE_plasmid"/>
</dbReference>
<accession>A0A1D3KB04</accession>
<proteinExistence type="predicted"/>
<dbReference type="AlphaFoldDB" id="A0A1D3KB04"/>
<reference evidence="3" key="1">
    <citation type="submission" date="2016-07" db="EMBL/GenBank/DDBJ databases">
        <authorList>
            <person name="Florea S."/>
            <person name="Webb J.S."/>
            <person name="Jaromczyk J."/>
            <person name="Schardl C.L."/>
        </authorList>
    </citation>
    <scope>NUCLEOTIDE SEQUENCE [LARGE SCALE GENOMIC DNA]</scope>
    <source>
        <strain evidence="3">1YdBTEX2</strain>
        <plasmid evidence="3">Plasmid pve_Plasmid</plasmid>
    </source>
</reference>
<feature type="region of interest" description="Disordered" evidence="1">
    <location>
        <begin position="93"/>
        <end position="133"/>
    </location>
</feature>
<evidence type="ECO:0000313" key="2">
    <source>
        <dbReference type="EMBL" id="SBW85415.1"/>
    </source>
</evidence>